<accession>A0A1Y2BDT2</accession>
<dbReference type="STRING" id="71784.A0A1Y2BDT2"/>
<reference evidence="2 3" key="1">
    <citation type="submission" date="2016-07" db="EMBL/GenBank/DDBJ databases">
        <title>Pervasive Adenine N6-methylation of Active Genes in Fungi.</title>
        <authorList>
            <consortium name="DOE Joint Genome Institute"/>
            <person name="Mondo S.J."/>
            <person name="Dannebaum R.O."/>
            <person name="Kuo R.C."/>
            <person name="Labutti K."/>
            <person name="Haridas S."/>
            <person name="Kuo A."/>
            <person name="Salamov A."/>
            <person name="Ahrendt S.R."/>
            <person name="Lipzen A."/>
            <person name="Sullivan W."/>
            <person name="Andreopoulos W.B."/>
            <person name="Clum A."/>
            <person name="Lindquist E."/>
            <person name="Daum C."/>
            <person name="Ramamoorthy G.K."/>
            <person name="Gryganskyi A."/>
            <person name="Culley D."/>
            <person name="Magnuson J.K."/>
            <person name="James T.Y."/>
            <person name="O'Malley M.A."/>
            <person name="Stajich J.E."/>
            <person name="Spatafora J.W."/>
            <person name="Visel A."/>
            <person name="Grigoriev I.V."/>
        </authorList>
    </citation>
    <scope>NUCLEOTIDE SEQUENCE [LARGE SCALE GENOMIC DNA]</scope>
    <source>
        <strain evidence="2 3">68-887.2</strain>
    </source>
</reference>
<dbReference type="GO" id="GO:0140580">
    <property type="term" value="F:mitochondrion autophagosome adaptor activity"/>
    <property type="evidence" value="ECO:0007669"/>
    <property type="project" value="InterPro"/>
</dbReference>
<dbReference type="EMBL" id="MCFC01000010">
    <property type="protein sequence ID" value="ORY32225.1"/>
    <property type="molecule type" value="Genomic_DNA"/>
</dbReference>
<dbReference type="InParanoid" id="A0A1Y2BDT2"/>
<sequence>MTTLNPSHNPFRKPSGRHAQAVHEPASDFPDDLPISDDEDLGVDDERRKARREGKREARKRVRGAMPPLPDLRFEQSYLLSIRPFLKPRPNAATAAEKGPVPAEGAHTETKSLVASSDDDKVFHWGRQVDVDWGMVSWVTLRDQVLSPLVQGALWGWAALFLGATAAGLRGALYPATHVPRGRIVGGSGGSIEKAGGGEAVGGDGWWRKWVGSLAGGIQTATA</sequence>
<evidence type="ECO:0000256" key="1">
    <source>
        <dbReference type="SAM" id="MobiDB-lite"/>
    </source>
</evidence>
<feature type="region of interest" description="Disordered" evidence="1">
    <location>
        <begin position="1"/>
        <end position="64"/>
    </location>
</feature>
<comment type="caution">
    <text evidence="2">The sequence shown here is derived from an EMBL/GenBank/DDBJ whole genome shotgun (WGS) entry which is preliminary data.</text>
</comment>
<evidence type="ECO:0000313" key="3">
    <source>
        <dbReference type="Proteomes" id="UP000193986"/>
    </source>
</evidence>
<proteinExistence type="predicted"/>
<dbReference type="GO" id="GO:0000423">
    <property type="term" value="P:mitophagy"/>
    <property type="evidence" value="ECO:0007669"/>
    <property type="project" value="InterPro"/>
</dbReference>
<organism evidence="2 3">
    <name type="scientific">Naematelia encephala</name>
    <dbReference type="NCBI Taxonomy" id="71784"/>
    <lineage>
        <taxon>Eukaryota</taxon>
        <taxon>Fungi</taxon>
        <taxon>Dikarya</taxon>
        <taxon>Basidiomycota</taxon>
        <taxon>Agaricomycotina</taxon>
        <taxon>Tremellomycetes</taxon>
        <taxon>Tremellales</taxon>
        <taxon>Naemateliaceae</taxon>
        <taxon>Naematelia</taxon>
    </lineage>
</organism>
<dbReference type="InterPro" id="IPR013898">
    <property type="entry name" value="Atg43"/>
</dbReference>
<protein>
    <submittedName>
        <fullName evidence="2">Uncharacterized protein</fullName>
    </submittedName>
</protein>
<dbReference type="OrthoDB" id="2430343at2759"/>
<name>A0A1Y2BDT2_9TREE</name>
<evidence type="ECO:0000313" key="2">
    <source>
        <dbReference type="EMBL" id="ORY32225.1"/>
    </source>
</evidence>
<keyword evidence="3" id="KW-1185">Reference proteome</keyword>
<gene>
    <name evidence="2" type="ORF">BCR39DRAFT_41625</name>
</gene>
<dbReference type="PANTHER" id="PTHR38699:SF1">
    <property type="entry name" value="MITOPHAGY RECEPTOR ATG43"/>
    <property type="match status" value="1"/>
</dbReference>
<dbReference type="Proteomes" id="UP000193986">
    <property type="component" value="Unassembled WGS sequence"/>
</dbReference>
<dbReference type="PANTHER" id="PTHR38699">
    <property type="entry name" value="CHROMOSOME 1, WHOLE GENOME SHOTGUN SEQUENCE"/>
    <property type="match status" value="1"/>
</dbReference>
<feature type="compositionally biased region" description="Basic residues" evidence="1">
    <location>
        <begin position="49"/>
        <end position="63"/>
    </location>
</feature>
<feature type="compositionally biased region" description="Acidic residues" evidence="1">
    <location>
        <begin position="29"/>
        <end position="43"/>
    </location>
</feature>
<dbReference type="Pfam" id="PF08589">
    <property type="entry name" value="ATG43"/>
    <property type="match status" value="1"/>
</dbReference>
<dbReference type="AlphaFoldDB" id="A0A1Y2BDT2"/>